<protein>
    <submittedName>
        <fullName evidence="3">Bifunctional nuclease family protein</fullName>
    </submittedName>
</protein>
<keyword evidence="4" id="KW-1185">Reference proteome</keyword>
<feature type="compositionally biased region" description="Acidic residues" evidence="1">
    <location>
        <begin position="174"/>
        <end position="192"/>
    </location>
</feature>
<organism evidence="3 4">
    <name type="scientific">Corynebacterium yudongzhengii</name>
    <dbReference type="NCBI Taxonomy" id="2080740"/>
    <lineage>
        <taxon>Bacteria</taxon>
        <taxon>Bacillati</taxon>
        <taxon>Actinomycetota</taxon>
        <taxon>Actinomycetes</taxon>
        <taxon>Mycobacteriales</taxon>
        <taxon>Corynebacteriaceae</taxon>
        <taxon>Corynebacterium</taxon>
    </lineage>
</organism>
<evidence type="ECO:0000313" key="4">
    <source>
        <dbReference type="Proteomes" id="UP000244989"/>
    </source>
</evidence>
<dbReference type="PROSITE" id="PS51658">
    <property type="entry name" value="BFN"/>
    <property type="match status" value="1"/>
</dbReference>
<evidence type="ECO:0000259" key="2">
    <source>
        <dbReference type="PROSITE" id="PS51658"/>
    </source>
</evidence>
<dbReference type="KEGG" id="cyz:C3B44_05840"/>
<proteinExistence type="predicted"/>
<dbReference type="GO" id="GO:0004518">
    <property type="term" value="F:nuclease activity"/>
    <property type="evidence" value="ECO:0007669"/>
    <property type="project" value="InterPro"/>
</dbReference>
<dbReference type="Pfam" id="PF02577">
    <property type="entry name" value="BFN_dom"/>
    <property type="match status" value="1"/>
</dbReference>
<evidence type="ECO:0000256" key="1">
    <source>
        <dbReference type="SAM" id="MobiDB-lite"/>
    </source>
</evidence>
<dbReference type="RefSeq" id="WP_108431549.1">
    <property type="nucleotide sequence ID" value="NZ_CP026947.1"/>
</dbReference>
<sequence length="192" mass="21083">MESGYVEVDYHGVRVIGPESFFCAVLVWNEQSRVLPVWLSPIDGAELAERTLEDSSGRRRPTPHDVLADVLSRYDGGVERLALTSYYEGVFIGEIRTASGEDIDARASDVLILSQILGLPIDVDEDVLNQAALHIAPEELEEYLDLDIGDAAEVGEGAHGIDEEFQEMLRDLDSDNSDDSDDADDDNGDEKA</sequence>
<reference evidence="4" key="1">
    <citation type="submission" date="2018-04" db="EMBL/GenBank/DDBJ databases">
        <authorList>
            <person name="Liu S."/>
            <person name="Wang Z."/>
            <person name="Li J."/>
        </authorList>
    </citation>
    <scope>NUCLEOTIDE SEQUENCE [LARGE SCALE GENOMIC DNA]</scope>
    <source>
        <strain evidence="4">2189</strain>
    </source>
</reference>
<dbReference type="Proteomes" id="UP000244989">
    <property type="component" value="Unassembled WGS sequence"/>
</dbReference>
<accession>A0A2U1T8J8</accession>
<feature type="region of interest" description="Disordered" evidence="1">
    <location>
        <begin position="170"/>
        <end position="192"/>
    </location>
</feature>
<evidence type="ECO:0000313" key="3">
    <source>
        <dbReference type="EMBL" id="PWC02326.1"/>
    </source>
</evidence>
<gene>
    <name evidence="3" type="ORF">DF222_03060</name>
</gene>
<name>A0A2U1T8J8_9CORY</name>
<dbReference type="Gene3D" id="3.10.690.10">
    <property type="entry name" value="Bifunctional nuclease domain"/>
    <property type="match status" value="1"/>
</dbReference>
<comment type="caution">
    <text evidence="3">The sequence shown here is derived from an EMBL/GenBank/DDBJ whole genome shotgun (WGS) entry which is preliminary data.</text>
</comment>
<dbReference type="InterPro" id="IPR036104">
    <property type="entry name" value="BFN_sf"/>
</dbReference>
<dbReference type="InterPro" id="IPR003729">
    <property type="entry name" value="Bi_nuclease_dom"/>
</dbReference>
<dbReference type="OrthoDB" id="9788698at2"/>
<dbReference type="AlphaFoldDB" id="A0A2U1T8J8"/>
<dbReference type="SUPFAM" id="SSF103256">
    <property type="entry name" value="Hypothetical protein TM0160"/>
    <property type="match status" value="1"/>
</dbReference>
<dbReference type="EMBL" id="QEEZ01000004">
    <property type="protein sequence ID" value="PWC02326.1"/>
    <property type="molecule type" value="Genomic_DNA"/>
</dbReference>
<feature type="domain" description="BFN" evidence="2">
    <location>
        <begin position="5"/>
        <end position="135"/>
    </location>
</feature>